<sequence>MGRSIEKYNFLENPRIGYDQTHRAFQCYWGIRLYFITPHYDFFKHQGKTTFSSRDGMNSYFNDRERTIRGTNNNWCPERTVLYRIGKYLHNPYAKDDSGVFDCYSFFVYQFINGIENLHDMNTEDWECFRRNKTKDNQDHDFDKKSWIKWKDRLSIQFWKISFKRELEEIKDSLNEYDYDHATKRNVLVGHSDFNSLFEIDGINHPKIFK</sequence>
<feature type="non-terminal residue" evidence="1">
    <location>
        <position position="210"/>
    </location>
</feature>
<accession>A0A383DS24</accession>
<reference evidence="1" key="1">
    <citation type="submission" date="2018-05" db="EMBL/GenBank/DDBJ databases">
        <authorList>
            <person name="Lanie J.A."/>
            <person name="Ng W.-L."/>
            <person name="Kazmierczak K.M."/>
            <person name="Andrzejewski T.M."/>
            <person name="Davidsen T.M."/>
            <person name="Wayne K.J."/>
            <person name="Tettelin H."/>
            <person name="Glass J.I."/>
            <person name="Rusch D."/>
            <person name="Podicherti R."/>
            <person name="Tsui H.-C.T."/>
            <person name="Winkler M.E."/>
        </authorList>
    </citation>
    <scope>NUCLEOTIDE SEQUENCE</scope>
</reference>
<dbReference type="EMBL" id="UINC01219259">
    <property type="protein sequence ID" value="SVE46648.1"/>
    <property type="molecule type" value="Genomic_DNA"/>
</dbReference>
<name>A0A383DS24_9ZZZZ</name>
<organism evidence="1">
    <name type="scientific">marine metagenome</name>
    <dbReference type="NCBI Taxonomy" id="408172"/>
    <lineage>
        <taxon>unclassified sequences</taxon>
        <taxon>metagenomes</taxon>
        <taxon>ecological metagenomes</taxon>
    </lineage>
</organism>
<gene>
    <name evidence="1" type="ORF">METZ01_LOCUS499502</name>
</gene>
<evidence type="ECO:0000313" key="1">
    <source>
        <dbReference type="EMBL" id="SVE46648.1"/>
    </source>
</evidence>
<proteinExistence type="predicted"/>
<dbReference type="AlphaFoldDB" id="A0A383DS24"/>
<protein>
    <submittedName>
        <fullName evidence="1">Uncharacterized protein</fullName>
    </submittedName>
</protein>